<dbReference type="GO" id="GO:0005840">
    <property type="term" value="C:ribosome"/>
    <property type="evidence" value="ECO:0007669"/>
    <property type="project" value="UniProtKB-KW"/>
</dbReference>
<dbReference type="Pfam" id="PF00636">
    <property type="entry name" value="Ribonuclease_3"/>
    <property type="match status" value="1"/>
</dbReference>
<dbReference type="InterPro" id="IPR044443">
    <property type="entry name" value="Ribosomal_mL44_DSRM_fung"/>
</dbReference>
<evidence type="ECO:0000256" key="9">
    <source>
        <dbReference type="SAM" id="MobiDB-lite"/>
    </source>
</evidence>
<name>A0AAN6GTF2_9BASI</name>
<feature type="compositionally biased region" description="Low complexity" evidence="9">
    <location>
        <begin position="11"/>
        <end position="32"/>
    </location>
</feature>
<dbReference type="InterPro" id="IPR044444">
    <property type="entry name" value="Ribosomal_mL44_DSRM_metazoa"/>
</dbReference>
<dbReference type="AlphaFoldDB" id="A0AAN6GTF2"/>
<dbReference type="InterPro" id="IPR000999">
    <property type="entry name" value="RNase_III_dom"/>
</dbReference>
<dbReference type="GO" id="GO:0003725">
    <property type="term" value="F:double-stranded RNA binding"/>
    <property type="evidence" value="ECO:0007669"/>
    <property type="project" value="InterPro"/>
</dbReference>
<protein>
    <recommendedName>
        <fullName evidence="7">Large ribosomal subunit protein mL44</fullName>
    </recommendedName>
</protein>
<feature type="domain" description="RNase III" evidence="11">
    <location>
        <begin position="180"/>
        <end position="388"/>
    </location>
</feature>
<dbReference type="PROSITE" id="PS50137">
    <property type="entry name" value="DS_RBD"/>
    <property type="match status" value="1"/>
</dbReference>
<dbReference type="Pfam" id="PF22892">
    <property type="entry name" value="DSRM_MRPL44"/>
    <property type="match status" value="1"/>
</dbReference>
<evidence type="ECO:0000256" key="4">
    <source>
        <dbReference type="ARBA" id="ARBA00023128"/>
    </source>
</evidence>
<keyword evidence="13" id="KW-1185">Reference proteome</keyword>
<evidence type="ECO:0000256" key="1">
    <source>
        <dbReference type="ARBA" id="ARBA00004173"/>
    </source>
</evidence>
<dbReference type="InterPro" id="IPR014720">
    <property type="entry name" value="dsRBD_dom"/>
</dbReference>
<dbReference type="SMART" id="SM00535">
    <property type="entry name" value="RIBOc"/>
    <property type="match status" value="1"/>
</dbReference>
<dbReference type="GO" id="GO:0003735">
    <property type="term" value="F:structural constituent of ribosome"/>
    <property type="evidence" value="ECO:0007669"/>
    <property type="project" value="TreeGrafter"/>
</dbReference>
<feature type="domain" description="DRBM" evidence="10">
    <location>
        <begin position="415"/>
        <end position="485"/>
    </location>
</feature>
<dbReference type="CDD" id="cd19873">
    <property type="entry name" value="DSRM_MRPL3_like"/>
    <property type="match status" value="1"/>
</dbReference>
<keyword evidence="2 8" id="KW-0694">RNA-binding</keyword>
<evidence type="ECO:0000259" key="10">
    <source>
        <dbReference type="PROSITE" id="PS50137"/>
    </source>
</evidence>
<keyword evidence="4" id="KW-0496">Mitochondrion</keyword>
<dbReference type="GO" id="GO:0005739">
    <property type="term" value="C:mitochondrion"/>
    <property type="evidence" value="ECO:0007669"/>
    <property type="project" value="TreeGrafter"/>
</dbReference>
<evidence type="ECO:0000256" key="2">
    <source>
        <dbReference type="ARBA" id="ARBA00022884"/>
    </source>
</evidence>
<dbReference type="GO" id="GO:0006396">
    <property type="term" value="P:RNA processing"/>
    <property type="evidence" value="ECO:0007669"/>
    <property type="project" value="InterPro"/>
</dbReference>
<keyword evidence="3 12" id="KW-0689">Ribosomal protein</keyword>
<dbReference type="GO" id="GO:0004525">
    <property type="term" value="F:ribonuclease III activity"/>
    <property type="evidence" value="ECO:0007669"/>
    <property type="project" value="InterPro"/>
</dbReference>
<evidence type="ECO:0000256" key="8">
    <source>
        <dbReference type="PROSITE-ProRule" id="PRU00266"/>
    </source>
</evidence>
<evidence type="ECO:0000256" key="3">
    <source>
        <dbReference type="ARBA" id="ARBA00022980"/>
    </source>
</evidence>
<dbReference type="PANTHER" id="PTHR11207:SF32">
    <property type="entry name" value="LARGE RIBOSOMAL SUBUNIT PROTEIN ML44"/>
    <property type="match status" value="1"/>
</dbReference>
<dbReference type="PANTHER" id="PTHR11207">
    <property type="entry name" value="RIBONUCLEASE III"/>
    <property type="match status" value="1"/>
</dbReference>
<dbReference type="EMBL" id="JAPDMZ010000052">
    <property type="protein sequence ID" value="KAK0553329.1"/>
    <property type="molecule type" value="Genomic_DNA"/>
</dbReference>
<reference evidence="12" key="1">
    <citation type="journal article" date="2023" name="PhytoFront">
        <title>Draft Genome Resources of Seven Strains of Tilletia horrida, Causal Agent of Kernel Smut of Rice.</title>
        <authorList>
            <person name="Khanal S."/>
            <person name="Antony Babu S."/>
            <person name="Zhou X.G."/>
        </authorList>
    </citation>
    <scope>NUCLEOTIDE SEQUENCE</scope>
    <source>
        <strain evidence="12">TX6</strain>
    </source>
</reference>
<dbReference type="Proteomes" id="UP001176517">
    <property type="component" value="Unassembled WGS sequence"/>
</dbReference>
<dbReference type="Gene3D" id="1.10.1520.10">
    <property type="entry name" value="Ribonuclease III domain"/>
    <property type="match status" value="1"/>
</dbReference>
<comment type="caution">
    <text evidence="12">The sequence shown here is derived from an EMBL/GenBank/DDBJ whole genome shotgun (WGS) entry which is preliminary data.</text>
</comment>
<dbReference type="InterPro" id="IPR036389">
    <property type="entry name" value="RNase_III_sf"/>
</dbReference>
<dbReference type="SMART" id="SM00358">
    <property type="entry name" value="DSRM"/>
    <property type="match status" value="1"/>
</dbReference>
<dbReference type="Gene3D" id="3.30.160.20">
    <property type="match status" value="1"/>
</dbReference>
<evidence type="ECO:0000256" key="6">
    <source>
        <dbReference type="ARBA" id="ARBA00024034"/>
    </source>
</evidence>
<dbReference type="SUPFAM" id="SSF54768">
    <property type="entry name" value="dsRNA-binding domain-like"/>
    <property type="match status" value="1"/>
</dbReference>
<evidence type="ECO:0000259" key="11">
    <source>
        <dbReference type="PROSITE" id="PS50142"/>
    </source>
</evidence>
<organism evidence="12 13">
    <name type="scientific">Tilletia horrida</name>
    <dbReference type="NCBI Taxonomy" id="155126"/>
    <lineage>
        <taxon>Eukaryota</taxon>
        <taxon>Fungi</taxon>
        <taxon>Dikarya</taxon>
        <taxon>Basidiomycota</taxon>
        <taxon>Ustilaginomycotina</taxon>
        <taxon>Exobasidiomycetes</taxon>
        <taxon>Tilletiales</taxon>
        <taxon>Tilletiaceae</taxon>
        <taxon>Tilletia</taxon>
    </lineage>
</organism>
<evidence type="ECO:0000313" key="12">
    <source>
        <dbReference type="EMBL" id="KAK0553329.1"/>
    </source>
</evidence>
<comment type="subcellular location">
    <subcellularLocation>
        <location evidence="1">Mitochondrion</location>
    </subcellularLocation>
</comment>
<evidence type="ECO:0000313" key="13">
    <source>
        <dbReference type="Proteomes" id="UP001176517"/>
    </source>
</evidence>
<accession>A0AAN6GTF2</accession>
<dbReference type="PROSITE" id="PS50142">
    <property type="entry name" value="RNASE_3_2"/>
    <property type="match status" value="1"/>
</dbReference>
<feature type="region of interest" description="Disordered" evidence="9">
    <location>
        <begin position="1"/>
        <end position="32"/>
    </location>
</feature>
<gene>
    <name evidence="12" type="primary">mrpl3</name>
    <name evidence="12" type="ORF">OC846_002574</name>
</gene>
<dbReference type="SUPFAM" id="SSF69065">
    <property type="entry name" value="RNase III domain-like"/>
    <property type="match status" value="1"/>
</dbReference>
<proteinExistence type="inferred from homology"/>
<evidence type="ECO:0000256" key="5">
    <source>
        <dbReference type="ARBA" id="ARBA00023274"/>
    </source>
</evidence>
<sequence length="541" mass="58117">MRAATAAMRAPLSRPRLHLSSSSLTSGSRTLPHTVAPIHTRTLATSASARSSAANTTPAIHLPTLARLSPTAYNALRPIPISSVAALAARLHPSFLPRLGANAENTDKAVQTRARRLELVQRALTHPSWHSLWESTTKEFPQAFASDATAALGAGRGVVVEDLGTVRGISTGEGEGPANLNALLEDPRSRNKNVQSVLLASSQYLPLPIVEAGKGGSAGEKFHNASLANLGNSLLGLFASEHLHLRFPHIPTRVLKQAVASYVGPTTASDVALELGLQKSLVRWDPSKTLDAEQSASATTRALVKANKLPLRTEAGLAAALDDQVRVEKMRRYKLAIERAERRRKGFTGAEGDLQSVMAQEGEEQLRAKDVFASVMRALVGVIYQELGVSAARHFVSSHFLTRLVDLPNMIKSDDPKRVLSETLGKYKLAPPQSRLIAETGRLSIHPIFVVGIWSDQNKIGEGSGSSMRMAEFRAAEDALRRLYLAESDPSTFHLPSLTFSDGASTAKAQQVKSKQSLPTTAFVSQPLGRSEVVHGSRARA</sequence>
<comment type="similarity">
    <text evidence="6">Belongs to the ribonuclease III family. Mitochondrion-specific ribosomal protein mL44 subfamily.</text>
</comment>
<keyword evidence="5" id="KW-0687">Ribonucleoprotein</keyword>
<evidence type="ECO:0000256" key="7">
    <source>
        <dbReference type="ARBA" id="ARBA00035187"/>
    </source>
</evidence>